<organism evidence="2 3">
    <name type="scientific">Agaricus bisporus var. burnettii (strain JB137-S8 / ATCC MYA-4627 / FGSC 10392)</name>
    <name type="common">White button mushroom</name>
    <dbReference type="NCBI Taxonomy" id="597362"/>
    <lineage>
        <taxon>Eukaryota</taxon>
        <taxon>Fungi</taxon>
        <taxon>Dikarya</taxon>
        <taxon>Basidiomycota</taxon>
        <taxon>Agaricomycotina</taxon>
        <taxon>Agaricomycetes</taxon>
        <taxon>Agaricomycetidae</taxon>
        <taxon>Agaricales</taxon>
        <taxon>Agaricineae</taxon>
        <taxon>Agaricaceae</taxon>
        <taxon>Agaricus</taxon>
    </lineage>
</organism>
<dbReference type="RefSeq" id="XP_007335058.1">
    <property type="nucleotide sequence ID" value="XM_007334996.1"/>
</dbReference>
<dbReference type="KEGG" id="abp:AGABI1DRAFT95731"/>
<feature type="compositionally biased region" description="Acidic residues" evidence="1">
    <location>
        <begin position="117"/>
        <end position="152"/>
    </location>
</feature>
<gene>
    <name evidence="2" type="ORF">AGABI1DRAFT_95731</name>
</gene>
<dbReference type="AlphaFoldDB" id="K5VIX7"/>
<feature type="compositionally biased region" description="Basic and acidic residues" evidence="1">
    <location>
        <begin position="105"/>
        <end position="116"/>
    </location>
</feature>
<evidence type="ECO:0000313" key="3">
    <source>
        <dbReference type="Proteomes" id="UP000008493"/>
    </source>
</evidence>
<protein>
    <submittedName>
        <fullName evidence="2">Uncharacterized protein</fullName>
    </submittedName>
</protein>
<accession>K5VIX7</accession>
<dbReference type="GeneID" id="18832713"/>
<evidence type="ECO:0000313" key="2">
    <source>
        <dbReference type="EMBL" id="EKM74304.1"/>
    </source>
</evidence>
<keyword evidence="3" id="KW-1185">Reference proteome</keyword>
<feature type="region of interest" description="Disordered" evidence="1">
    <location>
        <begin position="51"/>
        <end position="162"/>
    </location>
</feature>
<dbReference type="EMBL" id="JH971509">
    <property type="protein sequence ID" value="EKM74304.1"/>
    <property type="molecule type" value="Genomic_DNA"/>
</dbReference>
<name>K5VIX7_AGABU</name>
<reference evidence="3" key="1">
    <citation type="journal article" date="2012" name="Proc. Natl. Acad. Sci. U.S.A.">
        <title>Genome sequence of the button mushroom Agaricus bisporus reveals mechanisms governing adaptation to a humic-rich ecological niche.</title>
        <authorList>
            <person name="Morin E."/>
            <person name="Kohler A."/>
            <person name="Baker A.R."/>
            <person name="Foulongne-Oriol M."/>
            <person name="Lombard V."/>
            <person name="Nagy L.G."/>
            <person name="Ohm R.A."/>
            <person name="Patyshakuliyeva A."/>
            <person name="Brun A."/>
            <person name="Aerts A.L."/>
            <person name="Bailey A.M."/>
            <person name="Billette C."/>
            <person name="Coutinho P.M."/>
            <person name="Deakin G."/>
            <person name="Doddapaneni H."/>
            <person name="Floudas D."/>
            <person name="Grimwood J."/>
            <person name="Hilden K."/>
            <person name="Kuees U."/>
            <person name="LaButti K.M."/>
            <person name="Lapidus A."/>
            <person name="Lindquist E.A."/>
            <person name="Lucas S.M."/>
            <person name="Murat C."/>
            <person name="Riley R.W."/>
            <person name="Salamov A.A."/>
            <person name="Schmutz J."/>
            <person name="Subramanian V."/>
            <person name="Woesten H.A.B."/>
            <person name="Xu J."/>
            <person name="Eastwood D.C."/>
            <person name="Foster G.D."/>
            <person name="Sonnenberg A.S."/>
            <person name="Cullen D."/>
            <person name="de Vries R.P."/>
            <person name="Lundell T."/>
            <person name="Hibbett D.S."/>
            <person name="Henrissat B."/>
            <person name="Burton K.S."/>
            <person name="Kerrigan R.W."/>
            <person name="Challen M.P."/>
            <person name="Grigoriev I.V."/>
            <person name="Martin F."/>
        </authorList>
    </citation>
    <scope>NUCLEOTIDE SEQUENCE [LARGE SCALE GENOMIC DNA]</scope>
    <source>
        <strain evidence="3">JB137-S8 / ATCC MYA-4627 / FGSC 10392</strain>
    </source>
</reference>
<dbReference type="InParanoid" id="K5VIX7"/>
<sequence>MPEPSTSSKTNSKIPCTCGCGRIVAYSTKRAHLRGQTRSEIAAAVLETTRYLRGEDDSLGSNSTNKRPLLLDTTSQHLGRKRQRTSAIDNPESGDGRSNSQLEMSENHNHDDGTTDHDEDDGSERDDGNDEDDGSDNEGIDEQIDNEEEEEAVAVAEAAGEPEVEFAEAEMSFADWAERNFICATSGQFFFD</sequence>
<proteinExistence type="predicted"/>
<feature type="compositionally biased region" description="Polar residues" evidence="1">
    <location>
        <begin position="59"/>
        <end position="77"/>
    </location>
</feature>
<evidence type="ECO:0000256" key="1">
    <source>
        <dbReference type="SAM" id="MobiDB-lite"/>
    </source>
</evidence>
<dbReference type="Proteomes" id="UP000008493">
    <property type="component" value="Unassembled WGS sequence"/>
</dbReference>
<dbReference type="HOGENOM" id="CLU_1414780_0_0_1"/>